<accession>A0A101FES0</accession>
<name>A0A101FES0_9THEO</name>
<comment type="caution">
    <text evidence="1">The sequence shown here is derived from an EMBL/GenBank/DDBJ whole genome shotgun (WGS) entry which is preliminary data.</text>
</comment>
<sequence length="26" mass="2892">MPGEPVLEVEDLKTIFLTRHGVIKAV</sequence>
<evidence type="ECO:0000313" key="1">
    <source>
        <dbReference type="EMBL" id="KUK35697.1"/>
    </source>
</evidence>
<dbReference type="EMBL" id="LGFO01000288">
    <property type="protein sequence ID" value="KUK35697.1"/>
    <property type="molecule type" value="Genomic_DNA"/>
</dbReference>
<proteinExistence type="predicted"/>
<organism evidence="1 2">
    <name type="scientific">Thermacetogenium phaeum</name>
    <dbReference type="NCBI Taxonomy" id="85874"/>
    <lineage>
        <taxon>Bacteria</taxon>
        <taxon>Bacillati</taxon>
        <taxon>Bacillota</taxon>
        <taxon>Clostridia</taxon>
        <taxon>Thermoanaerobacterales</taxon>
        <taxon>Thermoanaerobacteraceae</taxon>
        <taxon>Thermacetogenium</taxon>
    </lineage>
</organism>
<keyword evidence="1" id="KW-0547">Nucleotide-binding</keyword>
<gene>
    <name evidence="1" type="ORF">XD66_1593</name>
</gene>
<feature type="non-terminal residue" evidence="1">
    <location>
        <position position="26"/>
    </location>
</feature>
<dbReference type="AlphaFoldDB" id="A0A101FES0"/>
<keyword evidence="1" id="KW-0067">ATP-binding</keyword>
<protein>
    <submittedName>
        <fullName evidence="1">Oligopeptide transport ATP-binding protein OppD</fullName>
    </submittedName>
</protein>
<reference evidence="2" key="1">
    <citation type="journal article" date="2015" name="MBio">
        <title>Genome-Resolved Metagenomic Analysis Reveals Roles for Candidate Phyla and Other Microbial Community Members in Biogeochemical Transformations in Oil Reservoirs.</title>
        <authorList>
            <person name="Hu P."/>
            <person name="Tom L."/>
            <person name="Singh A."/>
            <person name="Thomas B.C."/>
            <person name="Baker B.J."/>
            <person name="Piceno Y.M."/>
            <person name="Andersen G.L."/>
            <person name="Banfield J.F."/>
        </authorList>
    </citation>
    <scope>NUCLEOTIDE SEQUENCE [LARGE SCALE GENOMIC DNA]</scope>
</reference>
<dbReference type="Proteomes" id="UP000053326">
    <property type="component" value="Unassembled WGS sequence"/>
</dbReference>
<evidence type="ECO:0000313" key="2">
    <source>
        <dbReference type="Proteomes" id="UP000053326"/>
    </source>
</evidence>
<dbReference type="GO" id="GO:0005524">
    <property type="term" value="F:ATP binding"/>
    <property type="evidence" value="ECO:0007669"/>
    <property type="project" value="UniProtKB-KW"/>
</dbReference>